<comment type="caution">
    <text evidence="1">The sequence shown here is derived from an EMBL/GenBank/DDBJ whole genome shotgun (WGS) entry which is preliminary data.</text>
</comment>
<dbReference type="Proteomes" id="UP000001861">
    <property type="component" value="Unassembled WGS sequence"/>
</dbReference>
<evidence type="ECO:0000313" key="1">
    <source>
        <dbReference type="EMBL" id="EAU86285.2"/>
    </source>
</evidence>
<organism evidence="1 2">
    <name type="scientific">Coprinopsis cinerea (strain Okayama-7 / 130 / ATCC MYA-4618 / FGSC 9003)</name>
    <name type="common">Inky cap fungus</name>
    <name type="synonym">Hormographiella aspergillata</name>
    <dbReference type="NCBI Taxonomy" id="240176"/>
    <lineage>
        <taxon>Eukaryota</taxon>
        <taxon>Fungi</taxon>
        <taxon>Dikarya</taxon>
        <taxon>Basidiomycota</taxon>
        <taxon>Agaricomycotina</taxon>
        <taxon>Agaricomycetes</taxon>
        <taxon>Agaricomycetidae</taxon>
        <taxon>Agaricales</taxon>
        <taxon>Agaricineae</taxon>
        <taxon>Psathyrellaceae</taxon>
        <taxon>Coprinopsis</taxon>
    </lineage>
</organism>
<evidence type="ECO:0000313" key="2">
    <source>
        <dbReference type="Proteomes" id="UP000001861"/>
    </source>
</evidence>
<dbReference type="RefSeq" id="XP_001835500.2">
    <property type="nucleotide sequence ID" value="XM_001835448.2"/>
</dbReference>
<gene>
    <name evidence="1" type="ORF">CC1G_08009</name>
</gene>
<keyword evidence="2" id="KW-1185">Reference proteome</keyword>
<accession>A8NQ90</accession>
<dbReference type="OrthoDB" id="3172239at2759"/>
<protein>
    <recommendedName>
        <fullName evidence="3">F-box domain-containing protein</fullName>
    </recommendedName>
</protein>
<dbReference type="AlphaFoldDB" id="A8NQ90"/>
<sequence>MHVCRHWRDVALNQAELWTFISDHRADRIGVLLEWSKSAPLDISLQCRPSKSSKNRITPAIESLIRQTLADRTILSLEMRASFTTLVGRVERMPPAAPMLHTLDLSNDTQPDGNTVMLLPDVFEEGAPLLRKVSLVHCHLPWTSSLFETLTSLRMIDRTASPPPSASLFLDIVEKMHGLVELALDVPIPDLDDQATSDRLVALRHLRTLYIGGSLKECHDILQHMVIPQSAEINFEINDEGVLHESLSLVPRRLVESPPSQNGNAPVRYTETTPQSLKITNGDGGMFTDDSLHLSVWTGNHDIPSYLARGRYYYDVWGPNFAIPAIRSLPAWSIRFLTISGYPHEHVALSEVLRVLVAVEDVFVSELDASVLVTTLLYHDPGVRNPMEPRPVEYLPALKNLSFETVVIADTEECPGILKRHPRPVELDELYQMLDGRSASGARMEKLEFIHAYNLTQDVVAVLEEVVNEVVWNGVEESFTCDAANRGARCPCRQ</sequence>
<dbReference type="GeneID" id="6012032"/>
<dbReference type="KEGG" id="cci:CC1G_08009"/>
<evidence type="ECO:0008006" key="3">
    <source>
        <dbReference type="Google" id="ProtNLM"/>
    </source>
</evidence>
<dbReference type="InParanoid" id="A8NQ90"/>
<dbReference type="VEuPathDB" id="FungiDB:CC1G_08009"/>
<dbReference type="EMBL" id="AACS02000008">
    <property type="protein sequence ID" value="EAU86285.2"/>
    <property type="molecule type" value="Genomic_DNA"/>
</dbReference>
<reference evidence="1 2" key="1">
    <citation type="journal article" date="2010" name="Proc. Natl. Acad. Sci. U.S.A.">
        <title>Insights into evolution of multicellular fungi from the assembled chromosomes of the mushroom Coprinopsis cinerea (Coprinus cinereus).</title>
        <authorList>
            <person name="Stajich J.E."/>
            <person name="Wilke S.K."/>
            <person name="Ahren D."/>
            <person name="Au C.H."/>
            <person name="Birren B.W."/>
            <person name="Borodovsky M."/>
            <person name="Burns C."/>
            <person name="Canback B."/>
            <person name="Casselton L.A."/>
            <person name="Cheng C.K."/>
            <person name="Deng J."/>
            <person name="Dietrich F.S."/>
            <person name="Fargo D.C."/>
            <person name="Farman M.L."/>
            <person name="Gathman A.C."/>
            <person name="Goldberg J."/>
            <person name="Guigo R."/>
            <person name="Hoegger P.J."/>
            <person name="Hooker J.B."/>
            <person name="Huggins A."/>
            <person name="James T.Y."/>
            <person name="Kamada T."/>
            <person name="Kilaru S."/>
            <person name="Kodira C."/>
            <person name="Kues U."/>
            <person name="Kupfer D."/>
            <person name="Kwan H.S."/>
            <person name="Lomsadze A."/>
            <person name="Li W."/>
            <person name="Lilly W.W."/>
            <person name="Ma L.J."/>
            <person name="Mackey A.J."/>
            <person name="Manning G."/>
            <person name="Martin F."/>
            <person name="Muraguchi H."/>
            <person name="Natvig D.O."/>
            <person name="Palmerini H."/>
            <person name="Ramesh M.A."/>
            <person name="Rehmeyer C.J."/>
            <person name="Roe B.A."/>
            <person name="Shenoy N."/>
            <person name="Stanke M."/>
            <person name="Ter-Hovhannisyan V."/>
            <person name="Tunlid A."/>
            <person name="Velagapudi R."/>
            <person name="Vision T.J."/>
            <person name="Zeng Q."/>
            <person name="Zolan M.E."/>
            <person name="Pukkila P.J."/>
        </authorList>
    </citation>
    <scope>NUCLEOTIDE SEQUENCE [LARGE SCALE GENOMIC DNA]</scope>
    <source>
        <strain evidence="2">Okayama-7 / 130 / ATCC MYA-4618 / FGSC 9003</strain>
    </source>
</reference>
<dbReference type="HOGENOM" id="CLU_024199_2_0_1"/>
<name>A8NQ90_COPC7</name>
<proteinExistence type="predicted"/>